<dbReference type="EMBL" id="PYMJ01000008">
    <property type="protein sequence ID" value="PSU48935.1"/>
    <property type="molecule type" value="Genomic_DNA"/>
</dbReference>
<evidence type="ECO:0000256" key="3">
    <source>
        <dbReference type="ARBA" id="ARBA00023316"/>
    </source>
</evidence>
<protein>
    <submittedName>
        <fullName evidence="6">D-alanine--D-alanine ligase</fullName>
    </submittedName>
</protein>
<dbReference type="Gene3D" id="3.40.50.20">
    <property type="match status" value="1"/>
</dbReference>
<evidence type="ECO:0000259" key="5">
    <source>
        <dbReference type="PROSITE" id="PS50975"/>
    </source>
</evidence>
<dbReference type="SUPFAM" id="SSF56059">
    <property type="entry name" value="Glutathione synthetase ATP-binding domain-like"/>
    <property type="match status" value="1"/>
</dbReference>
<keyword evidence="4" id="KW-0547">Nucleotide-binding</keyword>
<reference evidence="6 7" key="1">
    <citation type="submission" date="2018-01" db="EMBL/GenBank/DDBJ databases">
        <title>Whole genome sequencing of Histamine producing bacteria.</title>
        <authorList>
            <person name="Butler K."/>
        </authorList>
    </citation>
    <scope>NUCLEOTIDE SEQUENCE [LARGE SCALE GENOMIC DNA]</scope>
    <source>
        <strain evidence="6 7">JCM 12947</strain>
    </source>
</reference>
<dbReference type="RefSeq" id="WP_107242683.1">
    <property type="nucleotide sequence ID" value="NZ_PYMJ01000008.1"/>
</dbReference>
<dbReference type="GO" id="GO:0071555">
    <property type="term" value="P:cell wall organization"/>
    <property type="evidence" value="ECO:0007669"/>
    <property type="project" value="UniProtKB-KW"/>
</dbReference>
<dbReference type="InterPro" id="IPR011761">
    <property type="entry name" value="ATP-grasp"/>
</dbReference>
<keyword evidence="7" id="KW-1185">Reference proteome</keyword>
<name>A0A2T3JIY1_9GAMM</name>
<gene>
    <name evidence="6" type="ORF">C9J12_10585</name>
</gene>
<keyword evidence="3" id="KW-0961">Cell wall biogenesis/degradation</keyword>
<evidence type="ECO:0000313" key="6">
    <source>
        <dbReference type="EMBL" id="PSU48935.1"/>
    </source>
</evidence>
<dbReference type="GO" id="GO:0046872">
    <property type="term" value="F:metal ion binding"/>
    <property type="evidence" value="ECO:0007669"/>
    <property type="project" value="InterPro"/>
</dbReference>
<organism evidence="6 7">
    <name type="scientific">Photobacterium frigidiphilum</name>
    <dbReference type="NCBI Taxonomy" id="264736"/>
    <lineage>
        <taxon>Bacteria</taxon>
        <taxon>Pseudomonadati</taxon>
        <taxon>Pseudomonadota</taxon>
        <taxon>Gammaproteobacteria</taxon>
        <taxon>Vibrionales</taxon>
        <taxon>Vibrionaceae</taxon>
        <taxon>Photobacterium</taxon>
    </lineage>
</organism>
<dbReference type="InterPro" id="IPR011095">
    <property type="entry name" value="Dala_Dala_lig_C"/>
</dbReference>
<keyword evidence="4" id="KW-0067">ATP-binding</keyword>
<feature type="domain" description="ATP-grasp" evidence="5">
    <location>
        <begin position="132"/>
        <end position="356"/>
    </location>
</feature>
<dbReference type="InterPro" id="IPR016185">
    <property type="entry name" value="PreATP-grasp_dom_sf"/>
</dbReference>
<dbReference type="Proteomes" id="UP000240987">
    <property type="component" value="Unassembled WGS sequence"/>
</dbReference>
<dbReference type="GO" id="GO:0008716">
    <property type="term" value="F:D-alanine-D-alanine ligase activity"/>
    <property type="evidence" value="ECO:0007669"/>
    <property type="project" value="InterPro"/>
</dbReference>
<proteinExistence type="inferred from homology"/>
<accession>A0A2T3JIY1</accession>
<dbReference type="Gene3D" id="3.30.470.20">
    <property type="entry name" value="ATP-grasp fold, B domain"/>
    <property type="match status" value="1"/>
</dbReference>
<dbReference type="PANTHER" id="PTHR23132">
    <property type="entry name" value="D-ALANINE--D-ALANINE LIGASE"/>
    <property type="match status" value="1"/>
</dbReference>
<evidence type="ECO:0000256" key="2">
    <source>
        <dbReference type="ARBA" id="ARBA00022598"/>
    </source>
</evidence>
<comment type="similarity">
    <text evidence="1">Belongs to the D-alanine--D-alanine ligase family.</text>
</comment>
<keyword evidence="2 6" id="KW-0436">Ligase</keyword>
<dbReference type="AlphaFoldDB" id="A0A2T3JIY1"/>
<comment type="caution">
    <text evidence="6">The sequence shown here is derived from an EMBL/GenBank/DDBJ whole genome shotgun (WGS) entry which is preliminary data.</text>
</comment>
<dbReference type="PROSITE" id="PS50975">
    <property type="entry name" value="ATP_GRASP"/>
    <property type="match status" value="1"/>
</dbReference>
<dbReference type="Gene3D" id="3.30.1490.20">
    <property type="entry name" value="ATP-grasp fold, A domain"/>
    <property type="match status" value="1"/>
</dbReference>
<evidence type="ECO:0000256" key="4">
    <source>
        <dbReference type="PROSITE-ProRule" id="PRU00409"/>
    </source>
</evidence>
<evidence type="ECO:0000256" key="1">
    <source>
        <dbReference type="ARBA" id="ARBA00010871"/>
    </source>
</evidence>
<dbReference type="GO" id="GO:0005524">
    <property type="term" value="F:ATP binding"/>
    <property type="evidence" value="ECO:0007669"/>
    <property type="project" value="UniProtKB-UniRule"/>
</dbReference>
<dbReference type="PANTHER" id="PTHR23132:SF23">
    <property type="entry name" value="D-ALANINE--D-ALANINE LIGASE B"/>
    <property type="match status" value="1"/>
</dbReference>
<dbReference type="Pfam" id="PF07478">
    <property type="entry name" value="Dala_Dala_lig_C"/>
    <property type="match status" value="1"/>
</dbReference>
<dbReference type="InterPro" id="IPR013815">
    <property type="entry name" value="ATP_grasp_subdomain_1"/>
</dbReference>
<sequence length="384" mass="42562">MQNEVFSLTQLEWIRNNLKIAVIHGGDKSQTQSYIFENLSPRSTKTYAPVAHDIANALRESGFGSVEVLAEDIHLAKQLESKKIDLVITNSGGLQGFDAMCHLPSTLEMLGVPYVGHSPMTAGILDNKHLFKHEIKAAGLPTAPFITIGIDEDFDSESNQQALDDISSNFPHGFVVKPVSGRASIHVYPVFDRADLKAVVSKVKNATNNIVMIEPFLPGREFVVAVAGEYIFKNGELTQSTTPLAFSITERILEADEPIFTSMDVKPITQDRLVAVNEPALRAQLADIGQKIYRQLGLQTLVRVDLRMDEVGNLYVLETNPKPDLKRPEGSKVSLVCHDLAREGMNYSDLIQSLVFNRLSFLKSKRPMALKHCFNLQFDQMAGV</sequence>
<dbReference type="OrthoDB" id="9813261at2"/>
<evidence type="ECO:0000313" key="7">
    <source>
        <dbReference type="Proteomes" id="UP000240987"/>
    </source>
</evidence>
<dbReference type="SUPFAM" id="SSF52440">
    <property type="entry name" value="PreATP-grasp domain"/>
    <property type="match status" value="1"/>
</dbReference>